<feature type="region of interest" description="Disordered" evidence="1">
    <location>
        <begin position="454"/>
        <end position="490"/>
    </location>
</feature>
<name>A0A834R7N8_SARSC</name>
<feature type="signal peptide" evidence="2">
    <location>
        <begin position="1"/>
        <end position="25"/>
    </location>
</feature>
<dbReference type="AlphaFoldDB" id="A0A834R7N8"/>
<feature type="compositionally biased region" description="Polar residues" evidence="1">
    <location>
        <begin position="116"/>
        <end position="138"/>
    </location>
</feature>
<keyword evidence="5" id="KW-1185">Reference proteome</keyword>
<feature type="compositionally biased region" description="Polar residues" evidence="1">
    <location>
        <begin position="400"/>
        <end position="422"/>
    </location>
</feature>
<reference evidence="5" key="1">
    <citation type="journal article" date="2020" name="PLoS Negl. Trop. Dis.">
        <title>High-quality nuclear genome for Sarcoptes scabiei-A critical resource for a neglected parasite.</title>
        <authorList>
            <person name="Korhonen P.K."/>
            <person name="Gasser R.B."/>
            <person name="Ma G."/>
            <person name="Wang T."/>
            <person name="Stroehlein A.J."/>
            <person name="Young N.D."/>
            <person name="Ang C.S."/>
            <person name="Fernando D.D."/>
            <person name="Lu H.C."/>
            <person name="Taylor S."/>
            <person name="Reynolds S.L."/>
            <person name="Mofiz E."/>
            <person name="Najaraj S.H."/>
            <person name="Gowda H."/>
            <person name="Madugundu A."/>
            <person name="Renuse S."/>
            <person name="Holt D."/>
            <person name="Pandey A."/>
            <person name="Papenfuss A.T."/>
            <person name="Fischer K."/>
        </authorList>
    </citation>
    <scope>NUCLEOTIDE SEQUENCE [LARGE SCALE GENOMIC DNA]</scope>
</reference>
<feature type="compositionally biased region" description="Low complexity" evidence="1">
    <location>
        <begin position="473"/>
        <end position="490"/>
    </location>
</feature>
<feature type="compositionally biased region" description="Polar residues" evidence="1">
    <location>
        <begin position="454"/>
        <end position="472"/>
    </location>
</feature>
<reference evidence="3" key="2">
    <citation type="submission" date="2020-01" db="EMBL/GenBank/DDBJ databases">
        <authorList>
            <person name="Korhonen P.K.K."/>
            <person name="Guangxu M.G."/>
            <person name="Wang T.W."/>
            <person name="Stroehlein A.J.S."/>
            <person name="Young N.D."/>
            <person name="Ang C.-S.A."/>
            <person name="Fernando D.W.F."/>
            <person name="Lu H.L."/>
            <person name="Taylor S.T."/>
            <person name="Ehtesham M.E.M."/>
            <person name="Najaraj S.H.N."/>
            <person name="Harsha G.H.G."/>
            <person name="Madugundu A.M."/>
            <person name="Renuse S.R."/>
            <person name="Holt D.H."/>
            <person name="Pandey A.P."/>
            <person name="Papenfuss A.P."/>
            <person name="Gasser R.B.G."/>
            <person name="Fischer K.F."/>
        </authorList>
    </citation>
    <scope>NUCLEOTIDE SEQUENCE</scope>
    <source>
        <strain evidence="3">SSS_KF_BRIS2020</strain>
    </source>
</reference>
<feature type="compositionally biased region" description="Low complexity" evidence="1">
    <location>
        <begin position="613"/>
        <end position="625"/>
    </location>
</feature>
<dbReference type="EnsemblMetazoa" id="SSS_3020s_mrna">
    <property type="protein sequence ID" value="KAF7492489.1"/>
    <property type="gene ID" value="SSS_3020"/>
</dbReference>
<sequence length="637" mass="72129">MNCVNFFWFLLVFGSILFHSNRSNAFNLSTSSSFQSRLSSIDSESKDHYDLHRKTKDFVPQKSHQSTPNDMIVIHRSAKIIQNPSDWSSKSIWDRYKSDFDQIASSSSMRHAYRNQPRSYPKQQRQPISSNSPQYHQNQHQYGTGIRAAVQTRHSIEFRDVPAQQTIHEIPIIMVGARSVPTRIVQETSSEDQPHHLIHRVSKPIIQEVFEIIRPYRKITQEVVPVQEEIQTVVARAVDNKYVPAYNQFNEKNIENPTSNAYPSSGVNQLQEPFSPVSLQSYGLIPQQLEQQPLKSIPKESDYSFLPVNSESIQSYMSPKDSDFIWKLLEPKIFSSTIENKDYGTQPSSLSKSMGTESYLFAPLSLETIFDSKKLSNSFLDSIPAPSPSISTTPYSLSSFQEPTVSTPLSGDYKTSASSYSTIDPSPLIEKKNLLDHPYSYQNHYRHFDEESLASNQLESSNQNPSVTTSMPSTIESAETSSSLSSSSSAQSVYVPIVTTPKSTSIPSSSTAATVPVTSPTTTSTLSPPITKTSLYEYETLESRFDEKNNVFENELDRMRVLEKDDQELESLMLFLTQQSDQLRHNNNNLTKIEIPNEMRREAVSNLESSTDNNNSNNNNNNNNNYHYYTDDVVSKS</sequence>
<feature type="region of interest" description="Disordered" evidence="1">
    <location>
        <begin position="107"/>
        <end position="138"/>
    </location>
</feature>
<feature type="chain" id="PRO_5038316092" evidence="2">
    <location>
        <begin position="26"/>
        <end position="637"/>
    </location>
</feature>
<feature type="region of interest" description="Disordered" evidence="1">
    <location>
        <begin position="502"/>
        <end position="528"/>
    </location>
</feature>
<keyword evidence="2" id="KW-0732">Signal</keyword>
<proteinExistence type="predicted"/>
<feature type="region of interest" description="Disordered" evidence="1">
    <location>
        <begin position="393"/>
        <end position="422"/>
    </location>
</feature>
<gene>
    <name evidence="3" type="ORF">SSS_3020</name>
</gene>
<feature type="region of interest" description="Disordered" evidence="1">
    <location>
        <begin position="605"/>
        <end position="637"/>
    </location>
</feature>
<evidence type="ECO:0000256" key="2">
    <source>
        <dbReference type="SAM" id="SignalP"/>
    </source>
</evidence>
<reference evidence="4" key="3">
    <citation type="submission" date="2022-06" db="UniProtKB">
        <authorList>
            <consortium name="EnsemblMetazoa"/>
        </authorList>
    </citation>
    <scope>IDENTIFICATION</scope>
</reference>
<dbReference type="Proteomes" id="UP000070412">
    <property type="component" value="Unassembled WGS sequence"/>
</dbReference>
<organism evidence="3">
    <name type="scientific">Sarcoptes scabiei</name>
    <name type="common">Itch mite</name>
    <name type="synonym">Acarus scabiei</name>
    <dbReference type="NCBI Taxonomy" id="52283"/>
    <lineage>
        <taxon>Eukaryota</taxon>
        <taxon>Metazoa</taxon>
        <taxon>Ecdysozoa</taxon>
        <taxon>Arthropoda</taxon>
        <taxon>Chelicerata</taxon>
        <taxon>Arachnida</taxon>
        <taxon>Acari</taxon>
        <taxon>Acariformes</taxon>
        <taxon>Sarcoptiformes</taxon>
        <taxon>Astigmata</taxon>
        <taxon>Psoroptidia</taxon>
        <taxon>Sarcoptoidea</taxon>
        <taxon>Sarcoptidae</taxon>
        <taxon>Sarcoptinae</taxon>
        <taxon>Sarcoptes</taxon>
    </lineage>
</organism>
<dbReference type="EMBL" id="WVUK01000056">
    <property type="protein sequence ID" value="KAF7492489.1"/>
    <property type="molecule type" value="Genomic_DNA"/>
</dbReference>
<evidence type="ECO:0000256" key="1">
    <source>
        <dbReference type="SAM" id="MobiDB-lite"/>
    </source>
</evidence>
<protein>
    <submittedName>
        <fullName evidence="3 4">Uncharacterized protein</fullName>
    </submittedName>
</protein>
<evidence type="ECO:0000313" key="4">
    <source>
        <dbReference type="EnsemblMetazoa" id="KAF7492489.1"/>
    </source>
</evidence>
<accession>A0A834R7N8</accession>
<evidence type="ECO:0000313" key="3">
    <source>
        <dbReference type="EMBL" id="KAF7492489.1"/>
    </source>
</evidence>
<evidence type="ECO:0000313" key="5">
    <source>
        <dbReference type="Proteomes" id="UP000070412"/>
    </source>
</evidence>